<feature type="domain" description="HTH psq-type" evidence="3">
    <location>
        <begin position="4"/>
        <end position="26"/>
    </location>
</feature>
<keyword evidence="1" id="KW-0175">Coiled coil</keyword>
<protein>
    <recommendedName>
        <fullName evidence="3">HTH psq-type domain-containing protein</fullName>
    </recommendedName>
</protein>
<keyword evidence="4" id="KW-0614">Plasmid</keyword>
<dbReference type="RefSeq" id="WP_139615495.1">
    <property type="nucleotide sequence ID" value="NZ_CP040756.1"/>
</dbReference>
<proteinExistence type="predicted"/>
<accession>A0A4Y5SSH9</accession>
<evidence type="ECO:0000313" key="5">
    <source>
        <dbReference type="Proteomes" id="UP000296374"/>
    </source>
</evidence>
<evidence type="ECO:0000313" key="4">
    <source>
        <dbReference type="EMBL" id="QDA35664.1"/>
    </source>
</evidence>
<dbReference type="InterPro" id="IPR007889">
    <property type="entry name" value="HTH_Psq"/>
</dbReference>
<dbReference type="GO" id="GO:0003677">
    <property type="term" value="F:DNA binding"/>
    <property type="evidence" value="ECO:0007669"/>
    <property type="project" value="InterPro"/>
</dbReference>
<evidence type="ECO:0000256" key="2">
    <source>
        <dbReference type="SAM" id="MobiDB-lite"/>
    </source>
</evidence>
<dbReference type="KEGG" id="plia:E4191_15935"/>
<feature type="region of interest" description="Disordered" evidence="2">
    <location>
        <begin position="58"/>
        <end position="81"/>
    </location>
</feature>
<feature type="coiled-coil region" evidence="1">
    <location>
        <begin position="90"/>
        <end position="124"/>
    </location>
</feature>
<sequence length="159" mass="17345">MSLISVSKAAKLFNVSRPTLQKALRDGTITGEKVTSGGSESWQIDTAELARLYALRDPSPANMARQDEGSGQSLAKENSGDIEGLSGEVIRALESRLQTAQAELDALRAGKANAEQELAASQAVAEERRRILDDMMKLLPKPKDHPVRRGLWSRLFSSR</sequence>
<dbReference type="EMBL" id="CP040756">
    <property type="protein sequence ID" value="QDA35664.1"/>
    <property type="molecule type" value="Genomic_DNA"/>
</dbReference>
<dbReference type="Proteomes" id="UP000296374">
    <property type="component" value="Plasmid unnamed9"/>
</dbReference>
<geneLocation type="plasmid" evidence="4 5">
    <name>unnamed9</name>
</geneLocation>
<name>A0A4Y5SSH9_9RHOB</name>
<evidence type="ECO:0000256" key="1">
    <source>
        <dbReference type="SAM" id="Coils"/>
    </source>
</evidence>
<gene>
    <name evidence="4" type="ORF">E4191_15935</name>
</gene>
<organism evidence="4 5">
    <name type="scientific">Paracoccus liaowanqingii</name>
    <dbReference type="NCBI Taxonomy" id="2560053"/>
    <lineage>
        <taxon>Bacteria</taxon>
        <taxon>Pseudomonadati</taxon>
        <taxon>Pseudomonadota</taxon>
        <taxon>Alphaproteobacteria</taxon>
        <taxon>Rhodobacterales</taxon>
        <taxon>Paracoccaceae</taxon>
        <taxon>Paracoccus</taxon>
    </lineage>
</organism>
<reference evidence="5" key="1">
    <citation type="submission" date="2019-05" db="EMBL/GenBank/DDBJ databases">
        <title>Tamlana fucoidanivorans sp. nov., isolated from the surface of algae collected from Fujian province in China.</title>
        <authorList>
            <person name="Li J."/>
        </authorList>
    </citation>
    <scope>NUCLEOTIDE SEQUENCE [LARGE SCALE GENOMIC DNA]</scope>
    <source>
        <strain evidence="5">2251</strain>
        <plasmid evidence="5">unnamed9</plasmid>
    </source>
</reference>
<evidence type="ECO:0000259" key="3">
    <source>
        <dbReference type="Pfam" id="PF05225"/>
    </source>
</evidence>
<dbReference type="Pfam" id="PF05225">
    <property type="entry name" value="HTH_psq"/>
    <property type="match status" value="1"/>
</dbReference>
<dbReference type="AlphaFoldDB" id="A0A4Y5SSH9"/>